<dbReference type="PROSITE" id="PS50928">
    <property type="entry name" value="ABC_TM1"/>
    <property type="match status" value="1"/>
</dbReference>
<evidence type="ECO:0000313" key="10">
    <source>
        <dbReference type="Proteomes" id="UP000632659"/>
    </source>
</evidence>
<dbReference type="Gene3D" id="1.10.3720.10">
    <property type="entry name" value="MetI-like"/>
    <property type="match status" value="1"/>
</dbReference>
<dbReference type="InterPro" id="IPR000515">
    <property type="entry name" value="MetI-like"/>
</dbReference>
<comment type="subcellular location">
    <subcellularLocation>
        <location evidence="1 7">Cell membrane</location>
        <topology evidence="1 7">Multi-pass membrane protein</topology>
    </subcellularLocation>
</comment>
<dbReference type="GO" id="GO:0005886">
    <property type="term" value="C:plasma membrane"/>
    <property type="evidence" value="ECO:0007669"/>
    <property type="project" value="UniProtKB-SubCell"/>
</dbReference>
<comment type="similarity">
    <text evidence="7">Belongs to the binding-protein-dependent transport system permease family.</text>
</comment>
<keyword evidence="10" id="KW-1185">Reference proteome</keyword>
<sequence>MLKYGSQQKFNFSILGKAKTRRKMKLFLLVLPLLCLVFLFHYIPLLGWAYAFVDYVPGVPLKEMNFVGLKYFEYLFSDISEFPTVIRNTLALSLLKIATMIVPVIFAIMLSQMQSKRYSKIIQTASSIPNFISWVLIYAIFFIFFSSESGLMNKMLEVLGFGESVNLLGNENIAWGVQTAITIWKQTGWDAIIYIAAIAGIDPALYDAAAVDGAGRFKKILHVTIPGITPTFFVLFLMAVANILSNGFEQYYVFQNPMVVDRLEVFDTYIYRMGIVNSQYSYATAMGMFKSIISIVLLTVANGTSKKIRGESIF</sequence>
<feature type="transmembrane region" description="Helical" evidence="7">
    <location>
        <begin position="26"/>
        <end position="51"/>
    </location>
</feature>
<dbReference type="GO" id="GO:0055085">
    <property type="term" value="P:transmembrane transport"/>
    <property type="evidence" value="ECO:0007669"/>
    <property type="project" value="InterPro"/>
</dbReference>
<gene>
    <name evidence="9" type="ORF">H8702_09220</name>
</gene>
<protein>
    <submittedName>
        <fullName evidence="9">Sugar ABC transporter permease</fullName>
    </submittedName>
</protein>
<feature type="transmembrane region" description="Helical" evidence="7">
    <location>
        <begin position="90"/>
        <end position="110"/>
    </location>
</feature>
<keyword evidence="3" id="KW-1003">Cell membrane</keyword>
<evidence type="ECO:0000256" key="6">
    <source>
        <dbReference type="ARBA" id="ARBA00023136"/>
    </source>
</evidence>
<comment type="caution">
    <text evidence="9">The sequence shown here is derived from an EMBL/GenBank/DDBJ whole genome shotgun (WGS) entry which is preliminary data.</text>
</comment>
<dbReference type="PANTHER" id="PTHR43227">
    <property type="entry name" value="BLL4140 PROTEIN"/>
    <property type="match status" value="1"/>
</dbReference>
<evidence type="ECO:0000256" key="4">
    <source>
        <dbReference type="ARBA" id="ARBA00022692"/>
    </source>
</evidence>
<dbReference type="InterPro" id="IPR050809">
    <property type="entry name" value="UgpAE/MalFG_permease"/>
</dbReference>
<dbReference type="RefSeq" id="WP_093987691.1">
    <property type="nucleotide sequence ID" value="NZ_FYDD01000002.1"/>
</dbReference>
<feature type="transmembrane region" description="Helical" evidence="7">
    <location>
        <begin position="131"/>
        <end position="147"/>
    </location>
</feature>
<dbReference type="EMBL" id="JACRTL010000005">
    <property type="protein sequence ID" value="MBC8611287.1"/>
    <property type="molecule type" value="Genomic_DNA"/>
</dbReference>
<evidence type="ECO:0000256" key="1">
    <source>
        <dbReference type="ARBA" id="ARBA00004651"/>
    </source>
</evidence>
<feature type="domain" description="ABC transmembrane type-1" evidence="8">
    <location>
        <begin position="86"/>
        <end position="301"/>
    </location>
</feature>
<evidence type="ECO:0000256" key="2">
    <source>
        <dbReference type="ARBA" id="ARBA00022448"/>
    </source>
</evidence>
<dbReference type="SUPFAM" id="SSF161098">
    <property type="entry name" value="MetI-like"/>
    <property type="match status" value="1"/>
</dbReference>
<dbReference type="AlphaFoldDB" id="A0A8J6PBT8"/>
<dbReference type="Proteomes" id="UP000632659">
    <property type="component" value="Unassembled WGS sequence"/>
</dbReference>
<proteinExistence type="inferred from homology"/>
<keyword evidence="4 7" id="KW-0812">Transmembrane</keyword>
<dbReference type="InterPro" id="IPR035906">
    <property type="entry name" value="MetI-like_sf"/>
</dbReference>
<feature type="transmembrane region" description="Helical" evidence="7">
    <location>
        <begin position="191"/>
        <end position="211"/>
    </location>
</feature>
<keyword evidence="5 7" id="KW-1133">Transmembrane helix</keyword>
<evidence type="ECO:0000256" key="5">
    <source>
        <dbReference type="ARBA" id="ARBA00022989"/>
    </source>
</evidence>
<keyword evidence="6 7" id="KW-0472">Membrane</keyword>
<evidence type="ECO:0000313" key="9">
    <source>
        <dbReference type="EMBL" id="MBC8611287.1"/>
    </source>
</evidence>
<dbReference type="PANTHER" id="PTHR43227:SF11">
    <property type="entry name" value="BLL4140 PROTEIN"/>
    <property type="match status" value="1"/>
</dbReference>
<feature type="transmembrane region" description="Helical" evidence="7">
    <location>
        <begin position="223"/>
        <end position="244"/>
    </location>
</feature>
<feature type="transmembrane region" description="Helical" evidence="7">
    <location>
        <begin position="280"/>
        <end position="301"/>
    </location>
</feature>
<dbReference type="OrthoDB" id="9778687at2"/>
<evidence type="ECO:0000259" key="8">
    <source>
        <dbReference type="PROSITE" id="PS50928"/>
    </source>
</evidence>
<keyword evidence="2 7" id="KW-0813">Transport</keyword>
<reference evidence="9" key="1">
    <citation type="submission" date="2020-08" db="EMBL/GenBank/DDBJ databases">
        <title>Genome public.</title>
        <authorList>
            <person name="Liu C."/>
            <person name="Sun Q."/>
        </authorList>
    </citation>
    <scope>NUCLEOTIDE SEQUENCE</scope>
    <source>
        <strain evidence="9">NSJ-15</strain>
    </source>
</reference>
<accession>A0A8J6PBT8</accession>
<dbReference type="Pfam" id="PF00528">
    <property type="entry name" value="BPD_transp_1"/>
    <property type="match status" value="1"/>
</dbReference>
<evidence type="ECO:0000256" key="7">
    <source>
        <dbReference type="RuleBase" id="RU363032"/>
    </source>
</evidence>
<organism evidence="9 10">
    <name type="scientific">Massiliimalia timonensis</name>
    <dbReference type="NCBI Taxonomy" id="1987501"/>
    <lineage>
        <taxon>Bacteria</taxon>
        <taxon>Bacillati</taxon>
        <taxon>Bacillota</taxon>
        <taxon>Clostridia</taxon>
        <taxon>Eubacteriales</taxon>
        <taxon>Oscillospiraceae</taxon>
        <taxon>Massiliimalia</taxon>
    </lineage>
</organism>
<evidence type="ECO:0000256" key="3">
    <source>
        <dbReference type="ARBA" id="ARBA00022475"/>
    </source>
</evidence>
<name>A0A8J6PBT8_9FIRM</name>